<dbReference type="PANTHER" id="PTHR10948:SF23">
    <property type="entry name" value="TRANSPOSASE INSI FOR INSERTION SEQUENCE ELEMENT IS30A-RELATED"/>
    <property type="match status" value="1"/>
</dbReference>
<dbReference type="GO" id="GO:0003676">
    <property type="term" value="F:nucleic acid binding"/>
    <property type="evidence" value="ECO:0007669"/>
    <property type="project" value="InterPro"/>
</dbReference>
<reference evidence="2 3" key="1">
    <citation type="submission" date="2014-02" db="EMBL/GenBank/DDBJ databases">
        <authorList>
            <person name="Genoscope - CEA"/>
        </authorList>
    </citation>
    <scope>NUCLEOTIDE SEQUENCE [LARGE SCALE GENOMIC DNA]</scope>
    <source>
        <strain evidence="2 3">CS03</strain>
    </source>
</reference>
<dbReference type="Proteomes" id="UP000032930">
    <property type="component" value="Chromosome"/>
</dbReference>
<proteinExistence type="predicted"/>
<dbReference type="PROSITE" id="PS50994">
    <property type="entry name" value="INTEGRASE"/>
    <property type="match status" value="1"/>
</dbReference>
<dbReference type="InterPro" id="IPR036397">
    <property type="entry name" value="RNaseH_sf"/>
</dbReference>
<protein>
    <submittedName>
        <fullName evidence="2">Putative transposase</fullName>
    </submittedName>
</protein>
<feature type="domain" description="Integrase catalytic" evidence="1">
    <location>
        <begin position="3"/>
        <end position="146"/>
    </location>
</feature>
<dbReference type="KEGG" id="xbv:XBW1_2120"/>
<dbReference type="GO" id="GO:0004803">
    <property type="term" value="F:transposase activity"/>
    <property type="evidence" value="ECO:0007669"/>
    <property type="project" value="TreeGrafter"/>
</dbReference>
<evidence type="ECO:0000313" key="2">
    <source>
        <dbReference type="EMBL" id="CDM89477.1"/>
    </source>
</evidence>
<dbReference type="GO" id="GO:0005829">
    <property type="term" value="C:cytosol"/>
    <property type="evidence" value="ECO:0007669"/>
    <property type="project" value="TreeGrafter"/>
</dbReference>
<gene>
    <name evidence="2" type="ORF">XBW1_2120</name>
</gene>
<dbReference type="Gene3D" id="3.30.420.10">
    <property type="entry name" value="Ribonuclease H-like superfamily/Ribonuclease H"/>
    <property type="match status" value="1"/>
</dbReference>
<dbReference type="InterPro" id="IPR012337">
    <property type="entry name" value="RNaseH-like_sf"/>
</dbReference>
<dbReference type="SUPFAM" id="SSF53098">
    <property type="entry name" value="Ribonuclease H-like"/>
    <property type="match status" value="1"/>
</dbReference>
<dbReference type="NCBIfam" id="NF033563">
    <property type="entry name" value="transpos_IS30"/>
    <property type="match status" value="1"/>
</dbReference>
<dbReference type="EMBL" id="FO818637">
    <property type="protein sequence ID" value="CDM89477.1"/>
    <property type="molecule type" value="Genomic_DNA"/>
</dbReference>
<dbReference type="InterPro" id="IPR053392">
    <property type="entry name" value="Transposase_IS30-like"/>
</dbReference>
<dbReference type="PANTHER" id="PTHR10948">
    <property type="entry name" value="TRANSPOSASE"/>
    <property type="match status" value="1"/>
</dbReference>
<evidence type="ECO:0000313" key="3">
    <source>
        <dbReference type="Proteomes" id="UP000032930"/>
    </source>
</evidence>
<dbReference type="GO" id="GO:0015074">
    <property type="term" value="P:DNA integration"/>
    <property type="evidence" value="ECO:0007669"/>
    <property type="project" value="InterPro"/>
</dbReference>
<dbReference type="GO" id="GO:0032196">
    <property type="term" value="P:transposition"/>
    <property type="evidence" value="ECO:0007669"/>
    <property type="project" value="TreeGrafter"/>
</dbReference>
<name>A0A0B6X6D9_XENBV</name>
<dbReference type="RefSeq" id="WP_052726031.1">
    <property type="nucleotide sequence ID" value="NZ_CAWMEF010000001.1"/>
</dbReference>
<evidence type="ECO:0000259" key="1">
    <source>
        <dbReference type="PROSITE" id="PS50994"/>
    </source>
</evidence>
<accession>A0A0B6X6D9</accession>
<dbReference type="InterPro" id="IPR001584">
    <property type="entry name" value="Integrase_cat-core"/>
</dbReference>
<dbReference type="AlphaFoldDB" id="A0A0B6X6D9"/>
<sequence>MDISQRPAIVEKRSRTGDFEGDTIYGQDAYLVTLVDRKSRLLLMAKTPDKTAEVVANTVNTLLNCVAKVHTLTLDNGGEFAQHERVTNENTNGLVRRQWPKGTAFGSLTEQEISDMELRLNMTPRKVLNGLTPMEVYTGRMLHLLR</sequence>
<organism evidence="2 3">
    <name type="scientific">Xenorhabdus bovienii</name>
    <name type="common">Xenorhabdus nematophila subsp. bovienii</name>
    <dbReference type="NCBI Taxonomy" id="40576"/>
    <lineage>
        <taxon>Bacteria</taxon>
        <taxon>Pseudomonadati</taxon>
        <taxon>Pseudomonadota</taxon>
        <taxon>Gammaproteobacteria</taxon>
        <taxon>Enterobacterales</taxon>
        <taxon>Morganellaceae</taxon>
        <taxon>Xenorhabdus</taxon>
    </lineage>
</organism>
<dbReference type="InterPro" id="IPR051917">
    <property type="entry name" value="Transposase-Integrase"/>
</dbReference>